<dbReference type="InterPro" id="IPR036909">
    <property type="entry name" value="Cyt_c-like_dom_sf"/>
</dbReference>
<keyword evidence="5" id="KW-0472">Membrane</keyword>
<dbReference type="GO" id="GO:0020037">
    <property type="term" value="F:heme binding"/>
    <property type="evidence" value="ECO:0007669"/>
    <property type="project" value="InterPro"/>
</dbReference>
<keyword evidence="2 4" id="KW-0479">Metal-binding</keyword>
<dbReference type="GO" id="GO:0046872">
    <property type="term" value="F:metal ion binding"/>
    <property type="evidence" value="ECO:0007669"/>
    <property type="project" value="UniProtKB-KW"/>
</dbReference>
<dbReference type="CDD" id="cd08168">
    <property type="entry name" value="Cytochrom_C3"/>
    <property type="match status" value="2"/>
</dbReference>
<protein>
    <submittedName>
        <fullName evidence="7">C-type cytochrome</fullName>
    </submittedName>
</protein>
<evidence type="ECO:0000256" key="5">
    <source>
        <dbReference type="SAM" id="Phobius"/>
    </source>
</evidence>
<dbReference type="PANTHER" id="PTHR39425:SF1">
    <property type="entry name" value="CYTOCHROME C7-LIKE DOMAIN-CONTAINING PROTEIN"/>
    <property type="match status" value="1"/>
</dbReference>
<evidence type="ECO:0000256" key="1">
    <source>
        <dbReference type="ARBA" id="ARBA00022617"/>
    </source>
</evidence>
<comment type="caution">
    <text evidence="7">The sequence shown here is derived from an EMBL/GenBank/DDBJ whole genome shotgun (WGS) entry which is preliminary data.</text>
</comment>
<keyword evidence="3 4" id="KW-0408">Iron</keyword>
<dbReference type="SUPFAM" id="SSF48695">
    <property type="entry name" value="Multiheme cytochromes"/>
    <property type="match status" value="1"/>
</dbReference>
<dbReference type="PANTHER" id="PTHR39425">
    <property type="entry name" value="LIPOPROTEIN CYTOCHROME C"/>
    <property type="match status" value="1"/>
</dbReference>
<evidence type="ECO:0000256" key="3">
    <source>
        <dbReference type="ARBA" id="ARBA00023004"/>
    </source>
</evidence>
<evidence type="ECO:0000313" key="7">
    <source>
        <dbReference type="EMBL" id="MBY5959023.1"/>
    </source>
</evidence>
<gene>
    <name evidence="7" type="ORF">KUV50_12805</name>
</gene>
<dbReference type="GO" id="GO:0009055">
    <property type="term" value="F:electron transfer activity"/>
    <property type="evidence" value="ECO:0007669"/>
    <property type="project" value="InterPro"/>
</dbReference>
<evidence type="ECO:0000256" key="2">
    <source>
        <dbReference type="ARBA" id="ARBA00022723"/>
    </source>
</evidence>
<keyword evidence="1 4" id="KW-0349">Heme</keyword>
<dbReference type="Proteomes" id="UP000753961">
    <property type="component" value="Unassembled WGS sequence"/>
</dbReference>
<keyword evidence="5" id="KW-1133">Transmembrane helix</keyword>
<dbReference type="PROSITE" id="PS51007">
    <property type="entry name" value="CYTC"/>
    <property type="match status" value="1"/>
</dbReference>
<feature type="transmembrane region" description="Helical" evidence="5">
    <location>
        <begin position="153"/>
        <end position="174"/>
    </location>
</feature>
<dbReference type="SUPFAM" id="SSF46626">
    <property type="entry name" value="Cytochrome c"/>
    <property type="match status" value="1"/>
</dbReference>
<accession>A0A953LAT4</accession>
<dbReference type="AlphaFoldDB" id="A0A953LAT4"/>
<feature type="transmembrane region" description="Helical" evidence="5">
    <location>
        <begin position="198"/>
        <end position="220"/>
    </location>
</feature>
<organism evidence="7 8">
    <name type="scientific">Membranihabitans marinus</name>
    <dbReference type="NCBI Taxonomy" id="1227546"/>
    <lineage>
        <taxon>Bacteria</taxon>
        <taxon>Pseudomonadati</taxon>
        <taxon>Bacteroidota</taxon>
        <taxon>Saprospiria</taxon>
        <taxon>Saprospirales</taxon>
        <taxon>Saprospiraceae</taxon>
        <taxon>Membranihabitans</taxon>
    </lineage>
</organism>
<dbReference type="RefSeq" id="WP_222580558.1">
    <property type="nucleotide sequence ID" value="NZ_JAHVHU010000011.1"/>
</dbReference>
<dbReference type="InterPro" id="IPR036280">
    <property type="entry name" value="Multihaem_cyt_sf"/>
</dbReference>
<keyword evidence="5" id="KW-0812">Transmembrane</keyword>
<dbReference type="InterPro" id="IPR009056">
    <property type="entry name" value="Cyt_c-like_dom"/>
</dbReference>
<dbReference type="Gene3D" id="1.10.760.10">
    <property type="entry name" value="Cytochrome c-like domain"/>
    <property type="match status" value="1"/>
</dbReference>
<evidence type="ECO:0000313" key="8">
    <source>
        <dbReference type="Proteomes" id="UP000753961"/>
    </source>
</evidence>
<keyword evidence="8" id="KW-1185">Reference proteome</keyword>
<reference evidence="7" key="1">
    <citation type="submission" date="2021-06" db="EMBL/GenBank/DDBJ databases">
        <title>44 bacteria genomes isolated from Dapeng, Shenzhen.</title>
        <authorList>
            <person name="Zheng W."/>
            <person name="Yu S."/>
            <person name="Huang Y."/>
        </authorList>
    </citation>
    <scope>NUCLEOTIDE SEQUENCE</scope>
    <source>
        <strain evidence="7">DP5N28-2</strain>
    </source>
</reference>
<feature type="domain" description="Cytochrome c" evidence="6">
    <location>
        <begin position="27"/>
        <end position="124"/>
    </location>
</feature>
<dbReference type="EMBL" id="JAHVHU010000011">
    <property type="protein sequence ID" value="MBY5959023.1"/>
    <property type="molecule type" value="Genomic_DNA"/>
</dbReference>
<evidence type="ECO:0000256" key="4">
    <source>
        <dbReference type="PROSITE-ProRule" id="PRU00433"/>
    </source>
</evidence>
<evidence type="ECO:0000259" key="6">
    <source>
        <dbReference type="PROSITE" id="PS51007"/>
    </source>
</evidence>
<dbReference type="Pfam" id="PF00034">
    <property type="entry name" value="Cytochrom_C"/>
    <property type="match status" value="1"/>
</dbReference>
<sequence>MYRPFKYILAILALILVCGQTGIGQEADIELGKNLFRANCAQCHNRDMKSDLTGPALGPGLEAWAEYPEEDLYHWIRNSQEMIAEGHPLAVQIWNEWKPTVMTPNPNLTDSDIASILAYVEGVYEGTIGGGGAQPAGPGTTAEAPGSGGLNTYWVVGGLGVALVFLSLILWNILGKLRQVEAMQEGQELDKRTYKDLFTGRTAIGIYVLLFIILGGYFTVNRAVDLNRQQGYQPDQPIKFSHVTHAGLHKIDCQYCHDGARRSKHSVIPATNTCMNCHRAIRKGSTYGTGELTKIYASIGYNPSEDAYIEDYENLTQEEVKEIYTKWIADQYESDKGEMDSRGELLVEEQWNHIVESLTNDVKKTVQGPIPWVKIHNLPDHVFFSHEQHVSAGGVACQTCHGPVEEMETVEQFSTLAMGWCINCHRQTSVNFNNEYYEIYTHYHDEIKDGTRSQVTVEDIGGTECQKCHY</sequence>
<name>A0A953LAT4_9BACT</name>
<proteinExistence type="predicted"/>
<dbReference type="Gene3D" id="3.90.10.10">
    <property type="entry name" value="Cytochrome C3"/>
    <property type="match status" value="2"/>
</dbReference>